<dbReference type="AlphaFoldDB" id="D7E6T5"/>
<sequence length="59" mass="6837">MNEFIQCCPECGSSQIRKRTRMMDYRCSECLWTGTDPGTRIRKRGGKTPVAIQRKEVAR</sequence>
<accession>D7E6T5</accession>
<dbReference type="HOGENOM" id="CLU_2949287_0_0_2"/>
<dbReference type="Proteomes" id="UP000000391">
    <property type="component" value="Chromosome"/>
</dbReference>
<dbReference type="RefSeq" id="WP_013194127.1">
    <property type="nucleotide sequence ID" value="NC_014253.1"/>
</dbReference>
<proteinExistence type="predicted"/>
<dbReference type="KEGG" id="mev:Metev_0653"/>
<keyword evidence="2" id="KW-1185">Reference proteome</keyword>
<gene>
    <name evidence="1" type="ordered locus">Metev_0653</name>
</gene>
<dbReference type="STRING" id="644295.Metev_0653"/>
<name>D7E6T5_METEZ</name>
<evidence type="ECO:0000313" key="2">
    <source>
        <dbReference type="Proteomes" id="UP000000391"/>
    </source>
</evidence>
<dbReference type="EMBL" id="CP002069">
    <property type="protein sequence ID" value="ADI73559.1"/>
    <property type="molecule type" value="Genomic_DNA"/>
</dbReference>
<protein>
    <submittedName>
        <fullName evidence="1">Uncharacterized protein</fullName>
    </submittedName>
</protein>
<organism evidence="1 2">
    <name type="scientific">Methanohalobium evestigatum (strain ATCC BAA-1072 / DSM 3721 / NBRC 107634 / OCM 161 / Z-7303)</name>
    <dbReference type="NCBI Taxonomy" id="644295"/>
    <lineage>
        <taxon>Archaea</taxon>
        <taxon>Methanobacteriati</taxon>
        <taxon>Methanobacteriota</taxon>
        <taxon>Stenosarchaea group</taxon>
        <taxon>Methanomicrobia</taxon>
        <taxon>Methanosarcinales</taxon>
        <taxon>Methanosarcinaceae</taxon>
        <taxon>Methanohalobium</taxon>
    </lineage>
</organism>
<dbReference type="GeneID" id="9346275"/>
<evidence type="ECO:0000313" key="1">
    <source>
        <dbReference type="EMBL" id="ADI73559.1"/>
    </source>
</evidence>
<reference evidence="1 2" key="1">
    <citation type="submission" date="2010-06" db="EMBL/GenBank/DDBJ databases">
        <title>Complete sequence chromosome of Methanohalobium evestigatum Z-7303.</title>
        <authorList>
            <consortium name="US DOE Joint Genome Institute"/>
            <person name="Lucas S."/>
            <person name="Copeland A."/>
            <person name="Lapidus A."/>
            <person name="Cheng J.-F."/>
            <person name="Bruce D."/>
            <person name="Goodwin L."/>
            <person name="Pitluck S."/>
            <person name="Saunders E."/>
            <person name="Detter J.C."/>
            <person name="Han C."/>
            <person name="Tapia R."/>
            <person name="Land M."/>
            <person name="Hauser L."/>
            <person name="Kyrpides N."/>
            <person name="Mikhailova N."/>
            <person name="Sieprawska-Lupa M."/>
            <person name="Whitman W.B."/>
            <person name="Anderson I."/>
            <person name="Woyke T."/>
        </authorList>
    </citation>
    <scope>NUCLEOTIDE SEQUENCE [LARGE SCALE GENOMIC DNA]</scope>
    <source>
        <strain evidence="2">ATCC BAA-1072 / DSM 3721 / NBRC 107634 / OCM 161 / Z-7303</strain>
    </source>
</reference>